<dbReference type="SUPFAM" id="SSF55804">
    <property type="entry name" value="Phoshotransferase/anion transport protein"/>
    <property type="match status" value="1"/>
</dbReference>
<dbReference type="InterPro" id="IPR051541">
    <property type="entry name" value="PTS_SugarTrans_NitroReg"/>
</dbReference>
<dbReference type="PROSITE" id="PS51094">
    <property type="entry name" value="PTS_EIIA_TYPE_2"/>
    <property type="match status" value="1"/>
</dbReference>
<dbReference type="Gene3D" id="3.40.930.10">
    <property type="entry name" value="Mannitol-specific EII, Chain A"/>
    <property type="match status" value="1"/>
</dbReference>
<keyword evidence="2" id="KW-0813">Transport</keyword>
<dbReference type="Proteomes" id="UP000649604">
    <property type="component" value="Unassembled WGS sequence"/>
</dbReference>
<dbReference type="InterPro" id="IPR016152">
    <property type="entry name" value="PTrfase/Anion_transptr"/>
</dbReference>
<keyword evidence="2" id="KW-0762">Sugar transport</keyword>
<name>A0A9D5JSJ1_9BACT</name>
<evidence type="ECO:0000313" key="3">
    <source>
        <dbReference type="Proteomes" id="UP000649604"/>
    </source>
</evidence>
<dbReference type="EMBL" id="WJJP01000043">
    <property type="protein sequence ID" value="MBD3323239.1"/>
    <property type="molecule type" value="Genomic_DNA"/>
</dbReference>
<comment type="caution">
    <text evidence="2">The sequence shown here is derived from an EMBL/GenBank/DDBJ whole genome shotgun (WGS) entry which is preliminary data.</text>
</comment>
<evidence type="ECO:0000313" key="2">
    <source>
        <dbReference type="EMBL" id="MBD3323239.1"/>
    </source>
</evidence>
<sequence length="155" mass="17285">MIALSEILDTRCITLELSATRKKHVLEELVNLLVKAGKLNLPQPKKLAKELLAQEKLVSTGIGDGVAIPHKLVEYVPETVIAFGRKQDGLNFNALDCQPVYLVFLILGPDTKPIEHLQLLSKLSRLLRNDAFKKILLEAQAADEIIEALRREEAE</sequence>
<dbReference type="PANTHER" id="PTHR47738">
    <property type="entry name" value="PTS SYSTEM FRUCTOSE-LIKE EIIA COMPONENT-RELATED"/>
    <property type="match status" value="1"/>
</dbReference>
<dbReference type="Pfam" id="PF00359">
    <property type="entry name" value="PTS_EIIA_2"/>
    <property type="match status" value="1"/>
</dbReference>
<evidence type="ECO:0000259" key="1">
    <source>
        <dbReference type="PROSITE" id="PS51094"/>
    </source>
</evidence>
<gene>
    <name evidence="2" type="ORF">GF339_01570</name>
</gene>
<proteinExistence type="predicted"/>
<dbReference type="CDD" id="cd00211">
    <property type="entry name" value="PTS_IIA_fru"/>
    <property type="match status" value="1"/>
</dbReference>
<reference evidence="2" key="1">
    <citation type="submission" date="2019-11" db="EMBL/GenBank/DDBJ databases">
        <title>Microbial mats filling the niche in hypersaline microbial mats.</title>
        <authorList>
            <person name="Wong H.L."/>
            <person name="Macleod F.I."/>
            <person name="White R.A. III"/>
            <person name="Burns B.P."/>
        </authorList>
    </citation>
    <scope>NUCLEOTIDE SEQUENCE</scope>
    <source>
        <strain evidence="2">Rbin_158</strain>
    </source>
</reference>
<feature type="domain" description="PTS EIIA type-2" evidence="1">
    <location>
        <begin position="6"/>
        <end position="152"/>
    </location>
</feature>
<organism evidence="2 3">
    <name type="scientific">candidate division KSB3 bacterium</name>
    <dbReference type="NCBI Taxonomy" id="2044937"/>
    <lineage>
        <taxon>Bacteria</taxon>
        <taxon>candidate division KSB3</taxon>
    </lineage>
</organism>
<dbReference type="InterPro" id="IPR002178">
    <property type="entry name" value="PTS_EIIA_type-2_dom"/>
</dbReference>
<accession>A0A9D5JSJ1</accession>
<dbReference type="AlphaFoldDB" id="A0A9D5JSJ1"/>
<dbReference type="PANTHER" id="PTHR47738:SF2">
    <property type="entry name" value="PTS SYSTEM FRUCTOSE-LIKE EIIA COMPONENT"/>
    <property type="match status" value="1"/>
</dbReference>
<protein>
    <submittedName>
        <fullName evidence="2">PTS sugar transporter subunit IIA</fullName>
    </submittedName>
</protein>